<dbReference type="EMBL" id="GDJX01022610">
    <property type="protein sequence ID" value="JAT45326.1"/>
    <property type="molecule type" value="Transcribed_RNA"/>
</dbReference>
<organism evidence="3">
    <name type="scientific">Anthurium amnicola</name>
    <dbReference type="NCBI Taxonomy" id="1678845"/>
    <lineage>
        <taxon>Eukaryota</taxon>
        <taxon>Viridiplantae</taxon>
        <taxon>Streptophyta</taxon>
        <taxon>Embryophyta</taxon>
        <taxon>Tracheophyta</taxon>
        <taxon>Spermatophyta</taxon>
        <taxon>Magnoliopsida</taxon>
        <taxon>Liliopsida</taxon>
        <taxon>Araceae</taxon>
        <taxon>Pothoideae</taxon>
        <taxon>Potheae</taxon>
        <taxon>Anthurium</taxon>
    </lineage>
</organism>
<feature type="compositionally biased region" description="Low complexity" evidence="2">
    <location>
        <begin position="8"/>
        <end position="60"/>
    </location>
</feature>
<dbReference type="PANTHER" id="PTHR35493:SF1">
    <property type="entry name" value="STRUCTURAL MAINTENANCE OF CHROMOSOMES PROTEIN"/>
    <property type="match status" value="1"/>
</dbReference>
<keyword evidence="1" id="KW-0175">Coiled coil</keyword>
<sequence>MAAAGMTRSRSSSRYTSVDSRSSPSAAPSPSPSSSSGKNFSSLGLPIGGSSSSSTALSRTRSGDVTAKNGGNLGSMMRKLMEKRSHPAKLVVPRDRIAEDLKKTAAATGSAGKGSNLAVLHRKLFQRGRSADGTPAKALTEATPNTRTLGMVLRSERELLNQNKEYEAEILDLRSLLEDKEREVEKLKDLCLKQREEIKALKDALLFPDDINAQLQMMLEKQGSELKQAKHVIPTLQRQVTSLTGQLQCLAEDLAEVKSDKYAVRGHFDGHAVSPRTPIYDHEPANSLEFSSGEEMVSGFPDDMFLKDLNPCLTPYAKTKSKEFDEMIGYNSSQGDYSLGSSMMSRTDMCFGSLEAKLSMSSLH</sequence>
<gene>
    <name evidence="3" type="primary">smc2_6</name>
    <name evidence="3" type="ORF">g.41868</name>
</gene>
<dbReference type="PANTHER" id="PTHR35493">
    <property type="entry name" value="STRUCTURAL MAINTENANCE OF CHROMOSOMES PROTEIN"/>
    <property type="match status" value="1"/>
</dbReference>
<feature type="coiled-coil region" evidence="1">
    <location>
        <begin position="156"/>
        <end position="204"/>
    </location>
</feature>
<protein>
    <submittedName>
        <fullName evidence="3">Structural maintenance of chromosomes protein 2</fullName>
    </submittedName>
</protein>
<feature type="region of interest" description="Disordered" evidence="2">
    <location>
        <begin position="1"/>
        <end position="73"/>
    </location>
</feature>
<evidence type="ECO:0000256" key="2">
    <source>
        <dbReference type="SAM" id="MobiDB-lite"/>
    </source>
</evidence>
<dbReference type="AlphaFoldDB" id="A0A1D1XSH3"/>
<evidence type="ECO:0000256" key="1">
    <source>
        <dbReference type="SAM" id="Coils"/>
    </source>
</evidence>
<accession>A0A1D1XSH3</accession>
<name>A0A1D1XSH3_9ARAE</name>
<evidence type="ECO:0000313" key="3">
    <source>
        <dbReference type="EMBL" id="JAT45326.1"/>
    </source>
</evidence>
<reference evidence="3" key="1">
    <citation type="submission" date="2015-07" db="EMBL/GenBank/DDBJ databases">
        <title>Transcriptome Assembly of Anthurium amnicola.</title>
        <authorList>
            <person name="Suzuki J."/>
        </authorList>
    </citation>
    <scope>NUCLEOTIDE SEQUENCE</scope>
</reference>
<proteinExistence type="predicted"/>